<dbReference type="Proteomes" id="UP001597173">
    <property type="component" value="Unassembled WGS sequence"/>
</dbReference>
<gene>
    <name evidence="3" type="ORF">ACFQ33_18580</name>
</gene>
<name>A0ABW3Z159_MYCRA</name>
<keyword evidence="2" id="KW-1133">Transmembrane helix</keyword>
<keyword evidence="2" id="KW-0472">Membrane</keyword>
<dbReference type="RefSeq" id="WP_374840271.1">
    <property type="nucleotide sequence ID" value="NZ_JBHEEW010000014.1"/>
</dbReference>
<organism evidence="3 4">
    <name type="scientific">Mycoplana ramosa</name>
    <name type="common">Mycoplana bullata</name>
    <dbReference type="NCBI Taxonomy" id="40837"/>
    <lineage>
        <taxon>Bacteria</taxon>
        <taxon>Pseudomonadati</taxon>
        <taxon>Pseudomonadota</taxon>
        <taxon>Alphaproteobacteria</taxon>
        <taxon>Hyphomicrobiales</taxon>
        <taxon>Rhizobiaceae</taxon>
        <taxon>Mycoplana</taxon>
    </lineage>
</organism>
<sequence>MMDEKETSPRAPLGVVHGADENTPDTGTTPLTEEAADAEAAKADIAEQIARLKEEMIVLRETLGVLATRSGHYAVSQVNSLRGELRAGVAANPISALFCAALVGYLLGLRRR</sequence>
<evidence type="ECO:0000313" key="4">
    <source>
        <dbReference type="Proteomes" id="UP001597173"/>
    </source>
</evidence>
<comment type="caution">
    <text evidence="3">The sequence shown here is derived from an EMBL/GenBank/DDBJ whole genome shotgun (WGS) entry which is preliminary data.</text>
</comment>
<keyword evidence="2" id="KW-0812">Transmembrane</keyword>
<keyword evidence="4" id="KW-1185">Reference proteome</keyword>
<reference evidence="4" key="1">
    <citation type="journal article" date="2019" name="Int. J. Syst. Evol. Microbiol.">
        <title>The Global Catalogue of Microorganisms (GCM) 10K type strain sequencing project: providing services to taxonomists for standard genome sequencing and annotation.</title>
        <authorList>
            <consortium name="The Broad Institute Genomics Platform"/>
            <consortium name="The Broad Institute Genome Sequencing Center for Infectious Disease"/>
            <person name="Wu L."/>
            <person name="Ma J."/>
        </authorList>
    </citation>
    <scope>NUCLEOTIDE SEQUENCE [LARGE SCALE GENOMIC DNA]</scope>
    <source>
        <strain evidence="4">CCUG 55609</strain>
    </source>
</reference>
<proteinExistence type="predicted"/>
<dbReference type="EMBL" id="JBHTNF010000015">
    <property type="protein sequence ID" value="MFD1329902.1"/>
    <property type="molecule type" value="Genomic_DNA"/>
</dbReference>
<evidence type="ECO:0000256" key="1">
    <source>
        <dbReference type="SAM" id="MobiDB-lite"/>
    </source>
</evidence>
<feature type="transmembrane region" description="Helical" evidence="2">
    <location>
        <begin position="89"/>
        <end position="109"/>
    </location>
</feature>
<accession>A0ABW3Z159</accession>
<protein>
    <recommendedName>
        <fullName evidence="5">DUF883 domain-containing protein</fullName>
    </recommendedName>
</protein>
<evidence type="ECO:0000313" key="3">
    <source>
        <dbReference type="EMBL" id="MFD1329902.1"/>
    </source>
</evidence>
<feature type="region of interest" description="Disordered" evidence="1">
    <location>
        <begin position="1"/>
        <end position="36"/>
    </location>
</feature>
<evidence type="ECO:0008006" key="5">
    <source>
        <dbReference type="Google" id="ProtNLM"/>
    </source>
</evidence>
<evidence type="ECO:0000256" key="2">
    <source>
        <dbReference type="SAM" id="Phobius"/>
    </source>
</evidence>